<dbReference type="Gramene" id="PAN21010">
    <property type="protein sequence ID" value="PAN21010"/>
    <property type="gene ID" value="PAHAL_3G429700"/>
</dbReference>
<reference evidence="1" key="1">
    <citation type="submission" date="2018-04" db="EMBL/GenBank/DDBJ databases">
        <title>WGS assembly of Panicum hallii.</title>
        <authorList>
            <person name="Lovell J."/>
            <person name="Jenkins J."/>
            <person name="Lowry D."/>
            <person name="Mamidi S."/>
            <person name="Sreedasyam A."/>
            <person name="Weng X."/>
            <person name="Barry K."/>
            <person name="Bonette J."/>
            <person name="Campitelli B."/>
            <person name="Daum C."/>
            <person name="Gordon S."/>
            <person name="Gould B."/>
            <person name="Lipzen A."/>
            <person name="Macqueen A."/>
            <person name="Palacio-Mejia J."/>
            <person name="Plott C."/>
            <person name="Shakirov E."/>
            <person name="Shu S."/>
            <person name="Yoshinaga Y."/>
            <person name="Zane M."/>
            <person name="Rokhsar D."/>
            <person name="Grimwood J."/>
            <person name="Schmutz J."/>
            <person name="Juenger T."/>
        </authorList>
    </citation>
    <scope>NUCLEOTIDE SEQUENCE [LARGE SCALE GENOMIC DNA]</scope>
    <source>
        <strain evidence="1">FIL2</strain>
    </source>
</reference>
<sequence length="116" mass="12611">METNFLRHRVMASREAASCTPIWNLDPAVAVLGPSVPWAPAACSAAQPQASSPCQFLSLQSEILAGRIWRCKRPAVLFSSSLKSAPVLYLPSQLLFFQSSNASTDSRHHAAASWTR</sequence>
<gene>
    <name evidence="1" type="ORF">PAHAL_3G429700</name>
</gene>
<proteinExistence type="predicted"/>
<evidence type="ECO:0000313" key="1">
    <source>
        <dbReference type="EMBL" id="PAN21010.1"/>
    </source>
</evidence>
<accession>A0A2S3HDZ3</accession>
<dbReference type="EMBL" id="CM008048">
    <property type="protein sequence ID" value="PAN21010.1"/>
    <property type="molecule type" value="Genomic_DNA"/>
</dbReference>
<name>A0A2S3HDZ3_9POAL</name>
<protein>
    <submittedName>
        <fullName evidence="1">Uncharacterized protein</fullName>
    </submittedName>
</protein>
<organism evidence="1">
    <name type="scientific">Panicum hallii</name>
    <dbReference type="NCBI Taxonomy" id="206008"/>
    <lineage>
        <taxon>Eukaryota</taxon>
        <taxon>Viridiplantae</taxon>
        <taxon>Streptophyta</taxon>
        <taxon>Embryophyta</taxon>
        <taxon>Tracheophyta</taxon>
        <taxon>Spermatophyta</taxon>
        <taxon>Magnoliopsida</taxon>
        <taxon>Liliopsida</taxon>
        <taxon>Poales</taxon>
        <taxon>Poaceae</taxon>
        <taxon>PACMAD clade</taxon>
        <taxon>Panicoideae</taxon>
        <taxon>Panicodae</taxon>
        <taxon>Paniceae</taxon>
        <taxon>Panicinae</taxon>
        <taxon>Panicum</taxon>
        <taxon>Panicum sect. Panicum</taxon>
    </lineage>
</organism>
<dbReference type="Proteomes" id="UP000243499">
    <property type="component" value="Chromosome 3"/>
</dbReference>
<dbReference type="AlphaFoldDB" id="A0A2S3HDZ3"/>